<dbReference type="OrthoDB" id="5419659at2"/>
<evidence type="ECO:0008006" key="3">
    <source>
        <dbReference type="Google" id="ProtNLM"/>
    </source>
</evidence>
<dbReference type="RefSeq" id="WP_094783623.1">
    <property type="nucleotide sequence ID" value="NZ_BEDT01000001.1"/>
</dbReference>
<dbReference type="EMBL" id="BEDT01000001">
    <property type="protein sequence ID" value="GAX46534.1"/>
    <property type="molecule type" value="Genomic_DNA"/>
</dbReference>
<organism evidence="1 2">
    <name type="scientific">Pseudolactococcus reticulitermitis</name>
    <dbReference type="NCBI Taxonomy" id="2025039"/>
    <lineage>
        <taxon>Bacteria</taxon>
        <taxon>Bacillati</taxon>
        <taxon>Bacillota</taxon>
        <taxon>Bacilli</taxon>
        <taxon>Lactobacillales</taxon>
        <taxon>Streptococcaceae</taxon>
        <taxon>Pseudolactococcus</taxon>
    </lineage>
</organism>
<sequence length="130" mass="14499">MSHSIAFPTVISFDDQEKSDYKYLVYIPDLDGYTQGVSLADAIVMARDYIGTFSLDHPLPEAGQVSFKAEDSDVVTLVDIDPDRYRRELDKTPVKKTLTIPSYLNDAGINEGLNFSQTLADAIRDKLHLA</sequence>
<dbReference type="AlphaFoldDB" id="A0A224X8H0"/>
<proteinExistence type="predicted"/>
<keyword evidence="2" id="KW-1185">Reference proteome</keyword>
<comment type="caution">
    <text evidence="1">The sequence shown here is derived from an EMBL/GenBank/DDBJ whole genome shotgun (WGS) entry which is preliminary data.</text>
</comment>
<evidence type="ECO:0000313" key="2">
    <source>
        <dbReference type="Proteomes" id="UP000218689"/>
    </source>
</evidence>
<dbReference type="Gene3D" id="3.30.160.250">
    <property type="match status" value="1"/>
</dbReference>
<evidence type="ECO:0000313" key="1">
    <source>
        <dbReference type="EMBL" id="GAX46534.1"/>
    </source>
</evidence>
<name>A0A224X8H0_9LACT</name>
<protein>
    <recommendedName>
        <fullName evidence="3">HicB-like antitoxin of toxin-antitoxin system domain-containing protein</fullName>
    </recommendedName>
</protein>
<accession>A0A224X8H0</accession>
<dbReference type="Proteomes" id="UP000218689">
    <property type="component" value="Unassembled WGS sequence"/>
</dbReference>
<gene>
    <name evidence="1" type="ORF">RsY01_113</name>
</gene>
<reference evidence="2" key="1">
    <citation type="submission" date="2017-08" db="EMBL/GenBank/DDBJ databases">
        <title>Draft genome sequence of Lactococcus sp. strain Rs-Y01, isolated from the gut of the lower termite Reticulitermes speratus.</title>
        <authorList>
            <person name="Ohkuma M."/>
            <person name="Yuki M."/>
        </authorList>
    </citation>
    <scope>NUCLEOTIDE SEQUENCE [LARGE SCALE GENOMIC DNA]</scope>
    <source>
        <strain evidence="2">Rs-Y01</strain>
    </source>
</reference>